<feature type="non-terminal residue" evidence="5">
    <location>
        <position position="1"/>
    </location>
</feature>
<dbReference type="PROSITE" id="PS50222">
    <property type="entry name" value="EF_HAND_2"/>
    <property type="match status" value="1"/>
</dbReference>
<accession>A0ABQ9VCP4</accession>
<comment type="caution">
    <text evidence="5">The sequence shown here is derived from an EMBL/GenBank/DDBJ whole genome shotgun (WGS) entry which is preliminary data.</text>
</comment>
<feature type="compositionally biased region" description="Basic and acidic residues" evidence="3">
    <location>
        <begin position="93"/>
        <end position="102"/>
    </location>
</feature>
<dbReference type="Proteomes" id="UP001266305">
    <property type="component" value="Unassembled WGS sequence"/>
</dbReference>
<dbReference type="SUPFAM" id="SSF47473">
    <property type="entry name" value="EF-hand"/>
    <property type="match status" value="1"/>
</dbReference>
<feature type="domain" description="EF-hand" evidence="4">
    <location>
        <begin position="36"/>
        <end position="71"/>
    </location>
</feature>
<evidence type="ECO:0000256" key="2">
    <source>
        <dbReference type="ARBA" id="ARBA00022837"/>
    </source>
</evidence>
<dbReference type="InterPro" id="IPR018247">
    <property type="entry name" value="EF_Hand_1_Ca_BS"/>
</dbReference>
<evidence type="ECO:0000256" key="3">
    <source>
        <dbReference type="SAM" id="MobiDB-lite"/>
    </source>
</evidence>
<dbReference type="PROSITE" id="PS00018">
    <property type="entry name" value="EF_HAND_1"/>
    <property type="match status" value="1"/>
</dbReference>
<evidence type="ECO:0000313" key="5">
    <source>
        <dbReference type="EMBL" id="KAK2106941.1"/>
    </source>
</evidence>
<dbReference type="Pfam" id="PF13405">
    <property type="entry name" value="EF-hand_6"/>
    <property type="match status" value="1"/>
</dbReference>
<name>A0ABQ9VCP4_SAGOE</name>
<dbReference type="InterPro" id="IPR011992">
    <property type="entry name" value="EF-hand-dom_pair"/>
</dbReference>
<dbReference type="Gene3D" id="1.10.238.10">
    <property type="entry name" value="EF-hand"/>
    <property type="match status" value="1"/>
</dbReference>
<sequence length="116" mass="12380">PTVSPDFLGPAAGASGTMLRWLQGFVLPTGACQDAEPPTRYETLFRALDRNGDGVVDIGELQEGLKNLGIPLGQDAEEVGRRRGAGRAVGARDAAKTEEGGGRRQTRAWGHGWRPR</sequence>
<evidence type="ECO:0000313" key="6">
    <source>
        <dbReference type="Proteomes" id="UP001266305"/>
    </source>
</evidence>
<evidence type="ECO:0000256" key="1">
    <source>
        <dbReference type="ARBA" id="ARBA00022723"/>
    </source>
</evidence>
<keyword evidence="6" id="KW-1185">Reference proteome</keyword>
<dbReference type="InterPro" id="IPR002048">
    <property type="entry name" value="EF_hand_dom"/>
</dbReference>
<protein>
    <recommendedName>
        <fullName evidence="4">EF-hand domain-containing protein</fullName>
    </recommendedName>
</protein>
<organism evidence="5 6">
    <name type="scientific">Saguinus oedipus</name>
    <name type="common">Cotton-top tamarin</name>
    <name type="synonym">Oedipomidas oedipus</name>
    <dbReference type="NCBI Taxonomy" id="9490"/>
    <lineage>
        <taxon>Eukaryota</taxon>
        <taxon>Metazoa</taxon>
        <taxon>Chordata</taxon>
        <taxon>Craniata</taxon>
        <taxon>Vertebrata</taxon>
        <taxon>Euteleostomi</taxon>
        <taxon>Mammalia</taxon>
        <taxon>Eutheria</taxon>
        <taxon>Euarchontoglires</taxon>
        <taxon>Primates</taxon>
        <taxon>Haplorrhini</taxon>
        <taxon>Platyrrhini</taxon>
        <taxon>Cebidae</taxon>
        <taxon>Callitrichinae</taxon>
        <taxon>Saguinus</taxon>
    </lineage>
</organism>
<reference evidence="5 6" key="1">
    <citation type="submission" date="2023-05" db="EMBL/GenBank/DDBJ databases">
        <title>B98-5 Cell Line De Novo Hybrid Assembly: An Optical Mapping Approach.</title>
        <authorList>
            <person name="Kananen K."/>
            <person name="Auerbach J.A."/>
            <person name="Kautto E."/>
            <person name="Blachly J.S."/>
        </authorList>
    </citation>
    <scope>NUCLEOTIDE SEQUENCE [LARGE SCALE GENOMIC DNA]</scope>
    <source>
        <strain evidence="5">B95-8</strain>
        <tissue evidence="5">Cell line</tissue>
    </source>
</reference>
<dbReference type="EMBL" id="JASSZA010000007">
    <property type="protein sequence ID" value="KAK2106941.1"/>
    <property type="molecule type" value="Genomic_DNA"/>
</dbReference>
<proteinExistence type="predicted"/>
<keyword evidence="2" id="KW-0106">Calcium</keyword>
<evidence type="ECO:0000259" key="4">
    <source>
        <dbReference type="PROSITE" id="PS50222"/>
    </source>
</evidence>
<keyword evidence="1" id="KW-0479">Metal-binding</keyword>
<gene>
    <name evidence="5" type="ORF">P7K49_016455</name>
</gene>
<feature type="region of interest" description="Disordered" evidence="3">
    <location>
        <begin position="78"/>
        <end position="116"/>
    </location>
</feature>